<reference key="1">
    <citation type="submission" date="2010-11" db="EMBL/GenBank/DDBJ databases">
        <title>The complete genome of plasmid of Calditerrivibrio nitroreducens DSM 19672.</title>
        <authorList>
            <consortium name="US DOE Joint Genome Institute (JGI-PGF)"/>
            <person name="Lucas S."/>
            <person name="Copeland A."/>
            <person name="Lapidus A."/>
            <person name="Bruce D."/>
            <person name="Goodwin L."/>
            <person name="Pitluck S."/>
            <person name="Kyrpides N."/>
            <person name="Mavromatis K."/>
            <person name="Ivanova N."/>
            <person name="Mikhailova N."/>
            <person name="Zeytun A."/>
            <person name="Brettin T."/>
            <person name="Detter J.C."/>
            <person name="Tapia R."/>
            <person name="Han C."/>
            <person name="Land M."/>
            <person name="Hauser L."/>
            <person name="Markowitz V."/>
            <person name="Cheng J.-F."/>
            <person name="Hugenholtz P."/>
            <person name="Woyke T."/>
            <person name="Wu D."/>
            <person name="Spring S."/>
            <person name="Schroeder M."/>
            <person name="Brambilla E."/>
            <person name="Klenk H.-P."/>
            <person name="Eisen J.A."/>
        </authorList>
    </citation>
    <scope>NUCLEOTIDE SEQUENCE</scope>
    <source>
        <strain>DSM 19672</strain>
    </source>
</reference>
<evidence type="ECO:0000256" key="1">
    <source>
        <dbReference type="RuleBase" id="RU000577"/>
    </source>
</evidence>
<protein>
    <recommendedName>
        <fullName evidence="1">Chromosomal replication initiator protein DnaA</fullName>
    </recommendedName>
</protein>
<dbReference type="SUPFAM" id="SSF48295">
    <property type="entry name" value="TrpR-like"/>
    <property type="match status" value="1"/>
</dbReference>
<keyword evidence="5" id="KW-1185">Reference proteome</keyword>
<dbReference type="PANTHER" id="PTHR30050">
    <property type="entry name" value="CHROMOSOMAL REPLICATION INITIATOR PROTEIN DNAA"/>
    <property type="match status" value="1"/>
</dbReference>
<dbReference type="PRINTS" id="PR00051">
    <property type="entry name" value="DNAA"/>
</dbReference>
<sequence>MGDKMEFSEYIEYIQNEIKKDGETYNEKYGILFIIGILSTKFTLENKKIIATASSFIIEKLKNEKEKMMDLLKDVIIAYDIEDIIFQAEKIINTIKTEDGFIEKEYTLPKNIIISQADSFNTKYSFDNYLVDSTNHSAYMTMKSVAEGNYGGKIITLYGPTGVGKTHLVSAMLNAFSEKYEGKSAYYFVKSYWVELIKKYSSMRQLEIFLREINKADIIAIDDLSFICDTNRPVYIQLIYDLINLRVVKEKVTVITTPVQPDYIKLNKELADNATGSYFELNKNGDVVLGSPFVSRLKSNMIYISEPSFNLKLLFAKRVLKYSLQIDFEELNKTSQDILAIIIDSHRGDFRYINGIMNELLEKYTLHNNINSAIMELADNMGLKEKLKINNQNHRINYLVERMCEKFSIRLSEIQGRLKKGSELKIIRNAIIYVLNKYHDFSFQAISEVFKISKVSAHSGYGEFEEEIEKNNEKHKEVLDIIIRV</sequence>
<dbReference type="Pfam" id="PF00308">
    <property type="entry name" value="Bac_DnaA"/>
    <property type="match status" value="1"/>
</dbReference>
<dbReference type="OrthoDB" id="9807019at2"/>
<name>E4TKB1_CALNY</name>
<dbReference type="InterPro" id="IPR010921">
    <property type="entry name" value="Trp_repressor/repl_initiator"/>
</dbReference>
<dbReference type="EMBL" id="CP002348">
    <property type="protein sequence ID" value="ADR19983.1"/>
    <property type="molecule type" value="Genomic_DNA"/>
</dbReference>
<proteinExistence type="inferred from homology"/>
<dbReference type="GO" id="GO:0043565">
    <property type="term" value="F:sequence-specific DNA binding"/>
    <property type="evidence" value="ECO:0007669"/>
    <property type="project" value="InterPro"/>
</dbReference>
<dbReference type="InterPro" id="IPR003593">
    <property type="entry name" value="AAA+_ATPase"/>
</dbReference>
<evidence type="ECO:0000259" key="3">
    <source>
        <dbReference type="SMART" id="SM00382"/>
    </source>
</evidence>
<geneLocation type="plasmid" evidence="4 5">
    <name>pCALNI01</name>
</geneLocation>
<organism evidence="4 5">
    <name type="scientific">Calditerrivibrio nitroreducens (strain DSM 19672 / NBRC 101217 / Yu37-1)</name>
    <dbReference type="NCBI Taxonomy" id="768670"/>
    <lineage>
        <taxon>Bacteria</taxon>
        <taxon>Pseudomonadati</taxon>
        <taxon>Deferribacterota</taxon>
        <taxon>Deferribacteres</taxon>
        <taxon>Deferribacterales</taxon>
        <taxon>Calditerrivibrionaceae</taxon>
    </lineage>
</organism>
<dbReference type="Gene3D" id="3.40.50.300">
    <property type="entry name" value="P-loop containing nucleotide triphosphate hydrolases"/>
    <property type="match status" value="1"/>
</dbReference>
<evidence type="ECO:0000313" key="4">
    <source>
        <dbReference type="EMBL" id="ADR19983.1"/>
    </source>
</evidence>
<dbReference type="CDD" id="cd00009">
    <property type="entry name" value="AAA"/>
    <property type="match status" value="1"/>
</dbReference>
<keyword evidence="1" id="KW-0067">ATP-binding</keyword>
<dbReference type="InterPro" id="IPR013317">
    <property type="entry name" value="DnaA_dom"/>
</dbReference>
<dbReference type="AlphaFoldDB" id="E4TKB1"/>
<keyword evidence="4" id="KW-0614">Plasmid</keyword>
<comment type="function">
    <text evidence="1">Plays an essential role in the initiation and regulation of chromosomal replication. ATP-DnaA binds to the origin of replication (oriC) to initiate formation of the DNA replication initiation complex once per cell cycle. Binds the DnaA box (a 9 base pair repeat at the origin) and separates the double-stranded (ds)DNA. Forms a right-handed helical filament on oriC DNA; dsDNA binds to the exterior of the filament while single-stranded (ss)DNA is stabiized in the filament's interior. The ATP-DnaA-oriC complex binds and stabilizes one strand of the AT-rich DNA unwinding element (DUE), permitting loading of DNA polymerase. After initiation quickly degrades to an ADP-DnaA complex that is not apt for DNA replication. Binds acidic phospholipids.</text>
</comment>
<gene>
    <name evidence="4" type="ordered locus">Calni_2093</name>
</gene>
<accession>E4TKB1</accession>
<keyword evidence="1" id="KW-0238">DNA-binding</keyword>
<dbReference type="SMART" id="SM00382">
    <property type="entry name" value="AAA"/>
    <property type="match status" value="1"/>
</dbReference>
<dbReference type="InterPro" id="IPR027417">
    <property type="entry name" value="P-loop_NTPase"/>
</dbReference>
<dbReference type="PANTHER" id="PTHR30050:SF4">
    <property type="entry name" value="ATP-BINDING PROTEIN RV3427C IN INSERTION SEQUENCE-RELATED"/>
    <property type="match status" value="1"/>
</dbReference>
<feature type="domain" description="AAA+ ATPase" evidence="3">
    <location>
        <begin position="151"/>
        <end position="286"/>
    </location>
</feature>
<dbReference type="HOGENOM" id="CLU_508736_0_0_0"/>
<dbReference type="InterPro" id="IPR020591">
    <property type="entry name" value="Chromosome_initiator_DnaA-like"/>
</dbReference>
<dbReference type="GO" id="GO:0005524">
    <property type="term" value="F:ATP binding"/>
    <property type="evidence" value="ECO:0007669"/>
    <property type="project" value="UniProtKB-KW"/>
</dbReference>
<evidence type="ECO:0000256" key="2">
    <source>
        <dbReference type="RuleBase" id="RU004227"/>
    </source>
</evidence>
<dbReference type="Proteomes" id="UP000007039">
    <property type="component" value="Plasmid pCALNI01"/>
</dbReference>
<reference evidence="4 5" key="2">
    <citation type="journal article" date="2011" name="Stand. Genomic Sci.">
        <title>Complete genome sequence of Calditerrivibrio nitroreducens type strain (Yu37-1).</title>
        <authorList>
            <person name="Pitluck S."/>
            <person name="Sikorski J."/>
            <person name="Zeytun A."/>
            <person name="Lapidus A."/>
            <person name="Nolan M."/>
            <person name="Lucas S."/>
            <person name="Hammon N."/>
            <person name="Deshpande S."/>
            <person name="Cheng J.F."/>
            <person name="Tapia R."/>
            <person name="Han C."/>
            <person name="Goodwin L."/>
            <person name="Liolios K."/>
            <person name="Pagani I."/>
            <person name="Ivanova N."/>
            <person name="Mavromatis K."/>
            <person name="Pati A."/>
            <person name="Chen A."/>
            <person name="Palaniappan K."/>
            <person name="Hauser L."/>
            <person name="Chang Y.J."/>
            <person name="Jeffries C.D."/>
            <person name="Detter J.C."/>
            <person name="Brambilla E."/>
            <person name="Djao O.D."/>
            <person name="Rohde M."/>
            <person name="Spring S."/>
            <person name="Goker M."/>
            <person name="Woyke T."/>
            <person name="Bristow J."/>
            <person name="Eisen J.A."/>
            <person name="Markowitz V."/>
            <person name="Hugenholtz P."/>
            <person name="Kyrpides N.C."/>
            <person name="Klenk H.P."/>
            <person name="Land M."/>
        </authorList>
    </citation>
    <scope>NUCLEOTIDE SEQUENCE [LARGE SCALE GENOMIC DNA]</scope>
    <source>
        <strain evidence="5">DSM 19672 / NBRC 101217 / Yu37-1</strain>
        <plasmid evidence="5">Plasmid pCALNI01</plasmid>
    </source>
</reference>
<dbReference type="GO" id="GO:0006260">
    <property type="term" value="P:DNA replication"/>
    <property type="evidence" value="ECO:0007669"/>
    <property type="project" value="UniProtKB-KW"/>
</dbReference>
<dbReference type="eggNOG" id="COG0593">
    <property type="taxonomic scope" value="Bacteria"/>
</dbReference>
<dbReference type="Gene3D" id="1.10.1750.10">
    <property type="match status" value="1"/>
</dbReference>
<dbReference type="RefSeq" id="WP_013447284.1">
    <property type="nucleotide sequence ID" value="NC_014749.1"/>
</dbReference>
<dbReference type="SUPFAM" id="SSF52540">
    <property type="entry name" value="P-loop containing nucleoside triphosphate hydrolases"/>
    <property type="match status" value="1"/>
</dbReference>
<comment type="similarity">
    <text evidence="2">Belongs to the DnaA family.</text>
</comment>
<keyword evidence="1" id="KW-0547">Nucleotide-binding</keyword>
<evidence type="ECO:0000313" key="5">
    <source>
        <dbReference type="Proteomes" id="UP000007039"/>
    </source>
</evidence>
<keyword evidence="1" id="KW-0235">DNA replication</keyword>
<dbReference type="KEGG" id="cni:Calni_2093"/>